<dbReference type="EMBL" id="MN079080">
    <property type="protein sequence ID" value="QEA04136.1"/>
    <property type="molecule type" value="Genomic_DNA"/>
</dbReference>
<dbReference type="GO" id="GO:0005886">
    <property type="term" value="C:plasma membrane"/>
    <property type="evidence" value="ECO:0007669"/>
    <property type="project" value="UniProtKB-SubCell"/>
</dbReference>
<evidence type="ECO:0000256" key="5">
    <source>
        <dbReference type="ARBA" id="ARBA00023136"/>
    </source>
</evidence>
<feature type="transmembrane region" description="Helical" evidence="6">
    <location>
        <begin position="294"/>
        <end position="313"/>
    </location>
</feature>
<evidence type="ECO:0000256" key="6">
    <source>
        <dbReference type="SAM" id="Phobius"/>
    </source>
</evidence>
<protein>
    <recommendedName>
        <fullName evidence="8">Branched-chain amino acid transport system / permease component</fullName>
    </recommendedName>
</protein>
<dbReference type="AlphaFoldDB" id="A0A5B8R693"/>
<evidence type="ECO:0000256" key="4">
    <source>
        <dbReference type="ARBA" id="ARBA00022989"/>
    </source>
</evidence>
<evidence type="ECO:0000256" key="2">
    <source>
        <dbReference type="ARBA" id="ARBA00022475"/>
    </source>
</evidence>
<evidence type="ECO:0000256" key="3">
    <source>
        <dbReference type="ARBA" id="ARBA00022692"/>
    </source>
</evidence>
<evidence type="ECO:0000256" key="1">
    <source>
        <dbReference type="ARBA" id="ARBA00004651"/>
    </source>
</evidence>
<feature type="transmembrane region" description="Helical" evidence="6">
    <location>
        <begin position="59"/>
        <end position="82"/>
    </location>
</feature>
<accession>A0A5B8R693</accession>
<keyword evidence="4 6" id="KW-1133">Transmembrane helix</keyword>
<keyword evidence="5 6" id="KW-0472">Membrane</keyword>
<comment type="subcellular location">
    <subcellularLocation>
        <location evidence="1">Cell membrane</location>
        <topology evidence="1">Multi-pass membrane protein</topology>
    </subcellularLocation>
</comment>
<dbReference type="PANTHER" id="PTHR47089">
    <property type="entry name" value="ABC TRANSPORTER, PERMEASE PROTEIN"/>
    <property type="match status" value="1"/>
</dbReference>
<evidence type="ECO:0008006" key="8">
    <source>
        <dbReference type="Google" id="ProtNLM"/>
    </source>
</evidence>
<feature type="transmembrane region" description="Helical" evidence="6">
    <location>
        <begin position="148"/>
        <end position="166"/>
    </location>
</feature>
<feature type="transmembrane region" description="Helical" evidence="6">
    <location>
        <begin position="94"/>
        <end position="112"/>
    </location>
</feature>
<dbReference type="InterPro" id="IPR001851">
    <property type="entry name" value="ABC_transp_permease"/>
</dbReference>
<dbReference type="GO" id="GO:0022857">
    <property type="term" value="F:transmembrane transporter activity"/>
    <property type="evidence" value="ECO:0007669"/>
    <property type="project" value="InterPro"/>
</dbReference>
<feature type="transmembrane region" description="Helical" evidence="6">
    <location>
        <begin position="15"/>
        <end position="39"/>
    </location>
</feature>
<feature type="transmembrane region" description="Helical" evidence="6">
    <location>
        <begin position="203"/>
        <end position="222"/>
    </location>
</feature>
<keyword evidence="3 6" id="KW-0812">Transmembrane</keyword>
<evidence type="ECO:0000313" key="7">
    <source>
        <dbReference type="EMBL" id="QEA04136.1"/>
    </source>
</evidence>
<feature type="transmembrane region" description="Helical" evidence="6">
    <location>
        <begin position="325"/>
        <end position="345"/>
    </location>
</feature>
<gene>
    <name evidence="7" type="ORF">KBTEX_00439</name>
</gene>
<keyword evidence="2" id="KW-1003">Cell membrane</keyword>
<reference evidence="7" key="1">
    <citation type="submission" date="2019-06" db="EMBL/GenBank/DDBJ databases">
        <authorList>
            <person name="Murdoch R.W."/>
            <person name="Fathepure B."/>
        </authorList>
    </citation>
    <scope>NUCLEOTIDE SEQUENCE</scope>
</reference>
<feature type="transmembrane region" description="Helical" evidence="6">
    <location>
        <begin position="118"/>
        <end position="139"/>
    </location>
</feature>
<sequence>MMSLKFEKRPEPSRAMLYAAPLIAGALTLAFGLVIFAALGKAPLNAFYVFFIQPVNSLYGLGELTIKAAPLILIAAGLTVGFRAGVWNIGAEGQLVLGGICGGTVALVFHGVDAWWVLPLMLLAGTLGGMAWAAIPALLRTRFNTSEILVSLMLVYVAELLLVYLVNGPLQNPEGFGFPESRLFSESATWSPLIEGIRMNPSFLIALGALVGLYFLLSRLYLGFQIRTAGLAPDAAHYAGINASRMTWLSLLIGGGAAGLAGVNEVAGPIGQLLPDISPEYGFAAIIVAYLGRLHPVGILFAGLLMALIYLGGESAQIALQVPDSVTGVFQGMLLFFILAVDFFVNFRLRMARRSQEGTN</sequence>
<dbReference type="Pfam" id="PF02653">
    <property type="entry name" value="BPD_transp_2"/>
    <property type="match status" value="1"/>
</dbReference>
<dbReference type="PANTHER" id="PTHR47089:SF1">
    <property type="entry name" value="GUANOSINE ABC TRANSPORTER PERMEASE PROTEIN NUPP"/>
    <property type="match status" value="1"/>
</dbReference>
<organism evidence="7">
    <name type="scientific">uncultured organism</name>
    <dbReference type="NCBI Taxonomy" id="155900"/>
    <lineage>
        <taxon>unclassified sequences</taxon>
        <taxon>environmental samples</taxon>
    </lineage>
</organism>
<name>A0A5B8R693_9ZZZZ</name>
<proteinExistence type="predicted"/>
<dbReference type="CDD" id="cd06580">
    <property type="entry name" value="TM_PBP1_transp_TpRbsC_like"/>
    <property type="match status" value="1"/>
</dbReference>